<feature type="transmembrane region" description="Helical" evidence="15">
    <location>
        <begin position="85"/>
        <end position="106"/>
    </location>
</feature>
<evidence type="ECO:0000256" key="13">
    <source>
        <dbReference type="PROSITE-ProRule" id="PRU00175"/>
    </source>
</evidence>
<evidence type="ECO:0000256" key="7">
    <source>
        <dbReference type="ARBA" id="ARBA00022723"/>
    </source>
</evidence>
<evidence type="ECO:0000256" key="9">
    <source>
        <dbReference type="ARBA" id="ARBA00022786"/>
    </source>
</evidence>
<dbReference type="PROSITE" id="PS50089">
    <property type="entry name" value="ZF_RING_2"/>
    <property type="match status" value="1"/>
</dbReference>
<keyword evidence="9" id="KW-0833">Ubl conjugation pathway</keyword>
<dbReference type="PANTHER" id="PTHR45977:SF28">
    <property type="entry name" value="OS02G0674700 PROTEIN"/>
    <property type="match status" value="1"/>
</dbReference>
<dbReference type="GO" id="GO:0006511">
    <property type="term" value="P:ubiquitin-dependent protein catabolic process"/>
    <property type="evidence" value="ECO:0007669"/>
    <property type="project" value="TreeGrafter"/>
</dbReference>
<evidence type="ECO:0000256" key="3">
    <source>
        <dbReference type="ARBA" id="ARBA00004906"/>
    </source>
</evidence>
<evidence type="ECO:0000256" key="10">
    <source>
        <dbReference type="ARBA" id="ARBA00022833"/>
    </source>
</evidence>
<keyword evidence="18" id="KW-1185">Reference proteome</keyword>
<dbReference type="STRING" id="3750.A0A498K3W8"/>
<dbReference type="InterPro" id="IPR013083">
    <property type="entry name" value="Znf_RING/FYVE/PHD"/>
</dbReference>
<keyword evidence="7" id="KW-0479">Metal-binding</keyword>
<evidence type="ECO:0000256" key="14">
    <source>
        <dbReference type="SAM" id="MobiDB-lite"/>
    </source>
</evidence>
<dbReference type="PANTHER" id="PTHR45977">
    <property type="entry name" value="TARGET OF ERK KINASE MPK-1"/>
    <property type="match status" value="1"/>
</dbReference>
<dbReference type="GO" id="GO:0008270">
    <property type="term" value="F:zinc ion binding"/>
    <property type="evidence" value="ECO:0007669"/>
    <property type="project" value="UniProtKB-KW"/>
</dbReference>
<evidence type="ECO:0000256" key="6">
    <source>
        <dbReference type="ARBA" id="ARBA00022692"/>
    </source>
</evidence>
<dbReference type="EMBL" id="RDQH01000330">
    <property type="protein sequence ID" value="RXI01014.1"/>
    <property type="molecule type" value="Genomic_DNA"/>
</dbReference>
<evidence type="ECO:0000256" key="4">
    <source>
        <dbReference type="ARBA" id="ARBA00012483"/>
    </source>
</evidence>
<dbReference type="Proteomes" id="UP000290289">
    <property type="component" value="Chromosome 4"/>
</dbReference>
<feature type="domain" description="RING-type" evidence="16">
    <location>
        <begin position="341"/>
        <end position="382"/>
    </location>
</feature>
<comment type="caution">
    <text evidence="17">The sequence shown here is derived from an EMBL/GenBank/DDBJ whole genome shotgun (WGS) entry which is preliminary data.</text>
</comment>
<dbReference type="GO" id="GO:0016567">
    <property type="term" value="P:protein ubiquitination"/>
    <property type="evidence" value="ECO:0007669"/>
    <property type="project" value="TreeGrafter"/>
</dbReference>
<dbReference type="SUPFAM" id="SSF57850">
    <property type="entry name" value="RING/U-box"/>
    <property type="match status" value="1"/>
</dbReference>
<accession>A0A498K3W8</accession>
<dbReference type="GO" id="GO:0000325">
    <property type="term" value="C:plant-type vacuole"/>
    <property type="evidence" value="ECO:0007669"/>
    <property type="project" value="TreeGrafter"/>
</dbReference>
<feature type="transmembrane region" description="Helical" evidence="15">
    <location>
        <begin position="241"/>
        <end position="260"/>
    </location>
</feature>
<reference evidence="17 18" key="1">
    <citation type="submission" date="2018-10" db="EMBL/GenBank/DDBJ databases">
        <title>A high-quality apple genome assembly.</title>
        <authorList>
            <person name="Hu J."/>
        </authorList>
    </citation>
    <scope>NUCLEOTIDE SEQUENCE [LARGE SCALE GENOMIC DNA]</scope>
    <source>
        <strain evidence="18">cv. HFTH1</strain>
        <tissue evidence="17">Young leaf</tissue>
    </source>
</reference>
<comment type="pathway">
    <text evidence="3">Protein modification; protein ubiquitination.</text>
</comment>
<dbReference type="GO" id="GO:0061630">
    <property type="term" value="F:ubiquitin protein ligase activity"/>
    <property type="evidence" value="ECO:0007669"/>
    <property type="project" value="UniProtKB-EC"/>
</dbReference>
<dbReference type="Pfam" id="PF13639">
    <property type="entry name" value="zf-RING_2"/>
    <property type="match status" value="1"/>
</dbReference>
<feature type="compositionally biased region" description="Low complexity" evidence="14">
    <location>
        <begin position="20"/>
        <end position="34"/>
    </location>
</feature>
<evidence type="ECO:0000256" key="11">
    <source>
        <dbReference type="ARBA" id="ARBA00022989"/>
    </source>
</evidence>
<evidence type="ECO:0000259" key="16">
    <source>
        <dbReference type="PROSITE" id="PS50089"/>
    </source>
</evidence>
<feature type="transmembrane region" description="Helical" evidence="15">
    <location>
        <begin position="118"/>
        <end position="138"/>
    </location>
</feature>
<evidence type="ECO:0000313" key="17">
    <source>
        <dbReference type="EMBL" id="RXI01014.1"/>
    </source>
</evidence>
<evidence type="ECO:0000256" key="15">
    <source>
        <dbReference type="SAM" id="Phobius"/>
    </source>
</evidence>
<evidence type="ECO:0000256" key="2">
    <source>
        <dbReference type="ARBA" id="ARBA00004141"/>
    </source>
</evidence>
<feature type="transmembrane region" description="Helical" evidence="15">
    <location>
        <begin position="217"/>
        <end position="235"/>
    </location>
</feature>
<keyword evidence="10" id="KW-0862">Zinc</keyword>
<feature type="region of interest" description="Disordered" evidence="14">
    <location>
        <begin position="1"/>
        <end position="34"/>
    </location>
</feature>
<comment type="subcellular location">
    <subcellularLocation>
        <location evidence="2">Membrane</location>
        <topology evidence="2">Multi-pass membrane protein</topology>
    </subcellularLocation>
</comment>
<proteinExistence type="predicted"/>
<evidence type="ECO:0000256" key="8">
    <source>
        <dbReference type="ARBA" id="ARBA00022771"/>
    </source>
</evidence>
<gene>
    <name evidence="17" type="ORF">DVH24_001248</name>
</gene>
<evidence type="ECO:0000256" key="12">
    <source>
        <dbReference type="ARBA" id="ARBA00023136"/>
    </source>
</evidence>
<evidence type="ECO:0000313" key="18">
    <source>
        <dbReference type="Proteomes" id="UP000290289"/>
    </source>
</evidence>
<dbReference type="FunFam" id="3.30.40.10:FF:000217">
    <property type="entry name" value="E3 ubiquitin-protein ligase At1g12760"/>
    <property type="match status" value="1"/>
</dbReference>
<keyword evidence="12 15" id="KW-0472">Membrane</keyword>
<keyword evidence="6 15" id="KW-0812">Transmembrane</keyword>
<keyword evidence="11 15" id="KW-1133">Transmembrane helix</keyword>
<dbReference type="Gene3D" id="3.30.40.10">
    <property type="entry name" value="Zinc/RING finger domain, C3HC4 (zinc finger)"/>
    <property type="match status" value="1"/>
</dbReference>
<evidence type="ECO:0000256" key="5">
    <source>
        <dbReference type="ARBA" id="ARBA00022679"/>
    </source>
</evidence>
<dbReference type="InterPro" id="IPR001841">
    <property type="entry name" value="Znf_RING"/>
</dbReference>
<organism evidence="17 18">
    <name type="scientific">Malus domestica</name>
    <name type="common">Apple</name>
    <name type="synonym">Pyrus malus</name>
    <dbReference type="NCBI Taxonomy" id="3750"/>
    <lineage>
        <taxon>Eukaryota</taxon>
        <taxon>Viridiplantae</taxon>
        <taxon>Streptophyta</taxon>
        <taxon>Embryophyta</taxon>
        <taxon>Tracheophyta</taxon>
        <taxon>Spermatophyta</taxon>
        <taxon>Magnoliopsida</taxon>
        <taxon>eudicotyledons</taxon>
        <taxon>Gunneridae</taxon>
        <taxon>Pentapetalae</taxon>
        <taxon>rosids</taxon>
        <taxon>fabids</taxon>
        <taxon>Rosales</taxon>
        <taxon>Rosaceae</taxon>
        <taxon>Amygdaloideae</taxon>
        <taxon>Maleae</taxon>
        <taxon>Malus</taxon>
    </lineage>
</organism>
<dbReference type="CDD" id="cd16467">
    <property type="entry name" value="RING-H2_RNF6-like"/>
    <property type="match status" value="1"/>
</dbReference>
<evidence type="ECO:0000256" key="1">
    <source>
        <dbReference type="ARBA" id="ARBA00000900"/>
    </source>
</evidence>
<sequence>MASPNRSAENIVDATPLLTNSGGSSDDSNSGRQRLVRRQSLQQAARFLRQASSRRLMREPSMLVRETAAEQLEERQSDWAYSKPVVVLDIIWNFAFVVVALTVLVLSRYELPNVPLRLWIVGYAVQCVVHMVCVCVEFRRRQSRQRSRFAGVNSAEEGVGSVGNLGSGSREGDLSSQYVSLADHMTEEGTRMLLYLEPVLCKNVAKHLESANTMFSFIWWIIGFYWVSAGGQSLANASPQLYWLCIIFLGFDVFFVVFCVALACIIGIAVCCCLPCIIALLYAVADQDGASKEDIEQLPKFKFRKVGNEKVAGDVQGGGVMTECGTDSPIEHVLSQEDAECCICLSSYDDGVELRQLPCGHHFHCSCIDKWLFINATCPLCKYNILKSSSQDQGEV</sequence>
<dbReference type="EC" id="2.3.2.27" evidence="4"/>
<keyword evidence="5" id="KW-0808">Transferase</keyword>
<name>A0A498K3W8_MALDO</name>
<comment type="catalytic activity">
    <reaction evidence="1">
        <text>S-ubiquitinyl-[E2 ubiquitin-conjugating enzyme]-L-cysteine + [acceptor protein]-L-lysine = [E2 ubiquitin-conjugating enzyme]-L-cysteine + N(6)-ubiquitinyl-[acceptor protein]-L-lysine.</text>
        <dbReference type="EC" id="2.3.2.27"/>
    </reaction>
</comment>
<feature type="transmembrane region" description="Helical" evidence="15">
    <location>
        <begin position="265"/>
        <end position="285"/>
    </location>
</feature>
<dbReference type="AlphaFoldDB" id="A0A498K3W8"/>
<dbReference type="SMART" id="SM00184">
    <property type="entry name" value="RING"/>
    <property type="match status" value="1"/>
</dbReference>
<keyword evidence="8 13" id="KW-0863">Zinc-finger</keyword>
<protein>
    <recommendedName>
        <fullName evidence="4">RING-type E3 ubiquitin transferase</fullName>
        <ecNumber evidence="4">2.3.2.27</ecNumber>
    </recommendedName>
</protein>
<dbReference type="GO" id="GO:0016020">
    <property type="term" value="C:membrane"/>
    <property type="evidence" value="ECO:0007669"/>
    <property type="project" value="UniProtKB-SubCell"/>
</dbReference>